<dbReference type="InterPro" id="IPR000999">
    <property type="entry name" value="RNase_III_dom"/>
</dbReference>
<dbReference type="SMART" id="SM00358">
    <property type="entry name" value="DSRM"/>
    <property type="match status" value="1"/>
</dbReference>
<keyword evidence="5" id="KW-0687">Ribonucleoprotein</keyword>
<dbReference type="STRING" id="1664694.A0A0N1HV06"/>
<evidence type="ECO:0000259" key="10">
    <source>
        <dbReference type="PROSITE" id="PS50137"/>
    </source>
</evidence>
<dbReference type="GO" id="GO:0005739">
    <property type="term" value="C:mitochondrion"/>
    <property type="evidence" value="ECO:0007669"/>
    <property type="project" value="TreeGrafter"/>
</dbReference>
<dbReference type="CDD" id="cd19873">
    <property type="entry name" value="DSRM_MRPL3_like"/>
    <property type="match status" value="1"/>
</dbReference>
<dbReference type="InterPro" id="IPR044443">
    <property type="entry name" value="Ribosomal_mL44_DSRM_fung"/>
</dbReference>
<dbReference type="GO" id="GO:0006396">
    <property type="term" value="P:RNA processing"/>
    <property type="evidence" value="ECO:0007669"/>
    <property type="project" value="InterPro"/>
</dbReference>
<reference evidence="12 13" key="1">
    <citation type="submission" date="2015-06" db="EMBL/GenBank/DDBJ databases">
        <title>Draft genome of the ant-associated black yeast Phialophora attae CBS 131958.</title>
        <authorList>
            <person name="Moreno L.F."/>
            <person name="Stielow B.J."/>
            <person name="de Hoog S."/>
            <person name="Vicente V.A."/>
            <person name="Weiss V.A."/>
            <person name="de Vries M."/>
            <person name="Cruz L.M."/>
            <person name="Souza E.M."/>
        </authorList>
    </citation>
    <scope>NUCLEOTIDE SEQUENCE [LARGE SCALE GENOMIC DNA]</scope>
    <source>
        <strain evidence="12 13">CBS 131958</strain>
    </source>
</reference>
<dbReference type="GO" id="GO:0003725">
    <property type="term" value="F:double-stranded RNA binding"/>
    <property type="evidence" value="ECO:0007669"/>
    <property type="project" value="InterPro"/>
</dbReference>
<evidence type="ECO:0000256" key="4">
    <source>
        <dbReference type="ARBA" id="ARBA00023128"/>
    </source>
</evidence>
<name>A0A0N1HV06_9EURO</name>
<sequence>MSSSSAYSHPDDPPLPMLTTKQKIEQRGAQKHAAILALPSPPVSAARKSARLAALHARLALPQKLPLETLARCLVDASADSNPKFNNASLATLGGDLLSYYTSEFIVAKYPRLPLAVVFAAMYAYCGPKALQAITREWGVELAAHPGGEVDPGYLQFERRPAEPKDIELKFGPEVQTNIKGEHPEGWRQGISMRAVYSDPFGRLTEQEGQKAEDSEGNPLKGVTAETASTNFVRALLGAIYLHAGRTTAKKFFRDHFRSRQLNMSSLFQFRFPAKDLNKLCAREGFQSPVARIIAETGRKSRHPVFIVGVFSGNDKLGEGAGSSLSEARIRAAVAALKGWYLYSPLEVRVPSEMEEEGSGVWEGIMVDGGMLLLEHQSEQMSMRCIGCSGFVYIS</sequence>
<dbReference type="PROSITE" id="PS50137">
    <property type="entry name" value="DS_RBD"/>
    <property type="match status" value="1"/>
</dbReference>
<dbReference type="SUPFAM" id="SSF69065">
    <property type="entry name" value="RNase III domain-like"/>
    <property type="match status" value="1"/>
</dbReference>
<evidence type="ECO:0000256" key="1">
    <source>
        <dbReference type="ARBA" id="ARBA00004173"/>
    </source>
</evidence>
<protein>
    <recommendedName>
        <fullName evidence="7">Large ribosomal subunit protein mL44</fullName>
    </recommendedName>
</protein>
<dbReference type="AlphaFoldDB" id="A0A0N1HV06"/>
<keyword evidence="3 12" id="KW-0689">Ribosomal protein</keyword>
<evidence type="ECO:0000256" key="6">
    <source>
        <dbReference type="ARBA" id="ARBA00024034"/>
    </source>
</evidence>
<gene>
    <name evidence="12" type="ORF">AB675_6938</name>
</gene>
<comment type="similarity">
    <text evidence="6">Belongs to the ribonuclease III family. Mitochondrion-specific ribosomal protein mL44 subfamily.</text>
</comment>
<dbReference type="SMART" id="SM00535">
    <property type="entry name" value="RIBOc"/>
    <property type="match status" value="1"/>
</dbReference>
<dbReference type="GO" id="GO:0004525">
    <property type="term" value="F:ribonuclease III activity"/>
    <property type="evidence" value="ECO:0007669"/>
    <property type="project" value="InterPro"/>
</dbReference>
<evidence type="ECO:0000256" key="2">
    <source>
        <dbReference type="ARBA" id="ARBA00022884"/>
    </source>
</evidence>
<feature type="domain" description="DRBM" evidence="10">
    <location>
        <begin position="272"/>
        <end position="342"/>
    </location>
</feature>
<dbReference type="RefSeq" id="XP_018003377.1">
    <property type="nucleotide sequence ID" value="XM_018147266.1"/>
</dbReference>
<dbReference type="SUPFAM" id="SSF54768">
    <property type="entry name" value="dsRNA-binding domain-like"/>
    <property type="match status" value="1"/>
</dbReference>
<dbReference type="VEuPathDB" id="FungiDB:AB675_6938"/>
<dbReference type="Pfam" id="PF22892">
    <property type="entry name" value="DSRM_MRPL44"/>
    <property type="match status" value="1"/>
</dbReference>
<evidence type="ECO:0000256" key="9">
    <source>
        <dbReference type="SAM" id="MobiDB-lite"/>
    </source>
</evidence>
<organism evidence="12 13">
    <name type="scientific">Cyphellophora attinorum</name>
    <dbReference type="NCBI Taxonomy" id="1664694"/>
    <lineage>
        <taxon>Eukaryota</taxon>
        <taxon>Fungi</taxon>
        <taxon>Dikarya</taxon>
        <taxon>Ascomycota</taxon>
        <taxon>Pezizomycotina</taxon>
        <taxon>Eurotiomycetes</taxon>
        <taxon>Chaetothyriomycetidae</taxon>
        <taxon>Chaetothyriales</taxon>
        <taxon>Cyphellophoraceae</taxon>
        <taxon>Cyphellophora</taxon>
    </lineage>
</organism>
<comment type="caution">
    <text evidence="12">The sequence shown here is derived from an EMBL/GenBank/DDBJ whole genome shotgun (WGS) entry which is preliminary data.</text>
</comment>
<dbReference type="EMBL" id="LFJN01000005">
    <property type="protein sequence ID" value="KPI43414.1"/>
    <property type="molecule type" value="Genomic_DNA"/>
</dbReference>
<evidence type="ECO:0000313" key="13">
    <source>
        <dbReference type="Proteomes" id="UP000038010"/>
    </source>
</evidence>
<dbReference type="InterPro" id="IPR044444">
    <property type="entry name" value="Ribosomal_mL44_DSRM_metazoa"/>
</dbReference>
<feature type="domain" description="RNase III" evidence="11">
    <location>
        <begin position="52"/>
        <end position="140"/>
    </location>
</feature>
<evidence type="ECO:0000259" key="11">
    <source>
        <dbReference type="PROSITE" id="PS50142"/>
    </source>
</evidence>
<keyword evidence="13" id="KW-1185">Reference proteome</keyword>
<dbReference type="GO" id="GO:0005840">
    <property type="term" value="C:ribosome"/>
    <property type="evidence" value="ECO:0007669"/>
    <property type="project" value="UniProtKB-KW"/>
</dbReference>
<accession>A0A0N1HV06</accession>
<dbReference type="PROSITE" id="PS50142">
    <property type="entry name" value="RNASE_3_2"/>
    <property type="match status" value="1"/>
</dbReference>
<dbReference type="Gene3D" id="3.30.160.20">
    <property type="match status" value="1"/>
</dbReference>
<evidence type="ECO:0000256" key="8">
    <source>
        <dbReference type="PROSITE-ProRule" id="PRU00266"/>
    </source>
</evidence>
<proteinExistence type="inferred from homology"/>
<evidence type="ECO:0000256" key="3">
    <source>
        <dbReference type="ARBA" id="ARBA00022980"/>
    </source>
</evidence>
<dbReference type="PANTHER" id="PTHR11207:SF32">
    <property type="entry name" value="LARGE RIBOSOMAL SUBUNIT PROTEIN ML44"/>
    <property type="match status" value="1"/>
</dbReference>
<comment type="subcellular location">
    <subcellularLocation>
        <location evidence="1">Mitochondrion</location>
    </subcellularLocation>
</comment>
<dbReference type="InterPro" id="IPR014720">
    <property type="entry name" value="dsRBD_dom"/>
</dbReference>
<dbReference type="OrthoDB" id="67027at2759"/>
<dbReference type="InterPro" id="IPR036389">
    <property type="entry name" value="RNase_III_sf"/>
</dbReference>
<keyword evidence="2 8" id="KW-0694">RNA-binding</keyword>
<keyword evidence="4" id="KW-0496">Mitochondrion</keyword>
<dbReference type="Gene3D" id="1.10.1520.10">
    <property type="entry name" value="Ribonuclease III domain"/>
    <property type="match status" value="1"/>
</dbReference>
<evidence type="ECO:0000256" key="5">
    <source>
        <dbReference type="ARBA" id="ARBA00023274"/>
    </source>
</evidence>
<dbReference type="PANTHER" id="PTHR11207">
    <property type="entry name" value="RIBONUCLEASE III"/>
    <property type="match status" value="1"/>
</dbReference>
<dbReference type="GeneID" id="28739145"/>
<dbReference type="Proteomes" id="UP000038010">
    <property type="component" value="Unassembled WGS sequence"/>
</dbReference>
<dbReference type="GO" id="GO:0003735">
    <property type="term" value="F:structural constituent of ribosome"/>
    <property type="evidence" value="ECO:0007669"/>
    <property type="project" value="TreeGrafter"/>
</dbReference>
<evidence type="ECO:0000256" key="7">
    <source>
        <dbReference type="ARBA" id="ARBA00035187"/>
    </source>
</evidence>
<evidence type="ECO:0000313" key="12">
    <source>
        <dbReference type="EMBL" id="KPI43414.1"/>
    </source>
</evidence>
<dbReference type="FunFam" id="3.30.160.20:FF:000043">
    <property type="entry name" value="60S ribosomal protein L3"/>
    <property type="match status" value="1"/>
</dbReference>
<feature type="region of interest" description="Disordered" evidence="9">
    <location>
        <begin position="1"/>
        <end position="20"/>
    </location>
</feature>